<organism evidence="6 7">
    <name type="scientific">Candidatus Segetimicrobium genomatis</name>
    <dbReference type="NCBI Taxonomy" id="2569760"/>
    <lineage>
        <taxon>Bacteria</taxon>
        <taxon>Bacillati</taxon>
        <taxon>Candidatus Sysuimicrobiota</taxon>
        <taxon>Candidatus Sysuimicrobiia</taxon>
        <taxon>Candidatus Sysuimicrobiales</taxon>
        <taxon>Candidatus Segetimicrobiaceae</taxon>
        <taxon>Candidatus Segetimicrobium</taxon>
    </lineage>
</organism>
<keyword evidence="3 5" id="KW-0687">Ribonucleoprotein</keyword>
<dbReference type="Proteomes" id="UP000318834">
    <property type="component" value="Unassembled WGS sequence"/>
</dbReference>
<evidence type="ECO:0000256" key="3">
    <source>
        <dbReference type="ARBA" id="ARBA00023274"/>
    </source>
</evidence>
<comment type="similarity">
    <text evidence="1 5">Belongs to the bacterial ribosomal protein bL32 family.</text>
</comment>
<dbReference type="PANTHER" id="PTHR35534">
    <property type="entry name" value="50S RIBOSOMAL PROTEIN L32"/>
    <property type="match status" value="1"/>
</dbReference>
<dbReference type="AlphaFoldDB" id="A0A537IQQ3"/>
<comment type="caution">
    <text evidence="6">The sequence shown here is derived from an EMBL/GenBank/DDBJ whole genome shotgun (WGS) entry which is preliminary data.</text>
</comment>
<dbReference type="HAMAP" id="MF_00340">
    <property type="entry name" value="Ribosomal_bL32"/>
    <property type="match status" value="1"/>
</dbReference>
<name>A0A537IQQ3_9BACT</name>
<protein>
    <recommendedName>
        <fullName evidence="4 5">Large ribosomal subunit protein bL32</fullName>
    </recommendedName>
</protein>
<proteinExistence type="inferred from homology"/>
<dbReference type="SUPFAM" id="SSF57829">
    <property type="entry name" value="Zn-binding ribosomal proteins"/>
    <property type="match status" value="1"/>
</dbReference>
<reference evidence="6 7" key="1">
    <citation type="journal article" date="2019" name="Nat. Microbiol.">
        <title>Mediterranean grassland soil C-N compound turnover is dependent on rainfall and depth, and is mediated by genomically divergent microorganisms.</title>
        <authorList>
            <person name="Diamond S."/>
            <person name="Andeer P.F."/>
            <person name="Li Z."/>
            <person name="Crits-Christoph A."/>
            <person name="Burstein D."/>
            <person name="Anantharaman K."/>
            <person name="Lane K.R."/>
            <person name="Thomas B.C."/>
            <person name="Pan C."/>
            <person name="Northen T.R."/>
            <person name="Banfield J.F."/>
        </authorList>
    </citation>
    <scope>NUCLEOTIDE SEQUENCE [LARGE SCALE GENOMIC DNA]</scope>
    <source>
        <strain evidence="6">NP_8</strain>
    </source>
</reference>
<dbReference type="NCBIfam" id="TIGR01031">
    <property type="entry name" value="rpmF_bact"/>
    <property type="match status" value="1"/>
</dbReference>
<dbReference type="GO" id="GO:0006412">
    <property type="term" value="P:translation"/>
    <property type="evidence" value="ECO:0007669"/>
    <property type="project" value="UniProtKB-UniRule"/>
</dbReference>
<gene>
    <name evidence="5" type="primary">rpmF</name>
    <name evidence="6" type="ORF">E6H05_09330</name>
</gene>
<dbReference type="InterPro" id="IPR002677">
    <property type="entry name" value="Ribosomal_bL32"/>
</dbReference>
<accession>A0A537IQQ3</accession>
<evidence type="ECO:0000313" key="7">
    <source>
        <dbReference type="Proteomes" id="UP000318834"/>
    </source>
</evidence>
<evidence type="ECO:0000256" key="2">
    <source>
        <dbReference type="ARBA" id="ARBA00022980"/>
    </source>
</evidence>
<dbReference type="InterPro" id="IPR011332">
    <property type="entry name" value="Ribosomal_zn-bd"/>
</dbReference>
<dbReference type="Pfam" id="PF01783">
    <property type="entry name" value="Ribosomal_L32p"/>
    <property type="match status" value="1"/>
</dbReference>
<dbReference type="GO" id="GO:0015934">
    <property type="term" value="C:large ribosomal subunit"/>
    <property type="evidence" value="ECO:0007669"/>
    <property type="project" value="InterPro"/>
</dbReference>
<dbReference type="GO" id="GO:0003735">
    <property type="term" value="F:structural constituent of ribosome"/>
    <property type="evidence" value="ECO:0007669"/>
    <property type="project" value="InterPro"/>
</dbReference>
<dbReference type="EMBL" id="VBAP01000068">
    <property type="protein sequence ID" value="TMI73610.1"/>
    <property type="molecule type" value="Genomic_DNA"/>
</dbReference>
<evidence type="ECO:0000256" key="5">
    <source>
        <dbReference type="HAMAP-Rule" id="MF_00340"/>
    </source>
</evidence>
<evidence type="ECO:0000256" key="1">
    <source>
        <dbReference type="ARBA" id="ARBA00008560"/>
    </source>
</evidence>
<sequence>MGIQKHRRSKMSGATRRAHWKLREPTLVTCPKCHSPMRAHRVCPTCGTYAGREVIKIEGTEEK</sequence>
<evidence type="ECO:0000313" key="6">
    <source>
        <dbReference type="EMBL" id="TMI73610.1"/>
    </source>
</evidence>
<keyword evidence="2 5" id="KW-0689">Ribosomal protein</keyword>
<evidence type="ECO:0000256" key="4">
    <source>
        <dbReference type="ARBA" id="ARBA00035178"/>
    </source>
</evidence>
<dbReference type="InterPro" id="IPR044957">
    <property type="entry name" value="Ribosomal_bL32_bact"/>
</dbReference>
<dbReference type="PANTHER" id="PTHR35534:SF1">
    <property type="entry name" value="LARGE RIBOSOMAL SUBUNIT PROTEIN BL32"/>
    <property type="match status" value="1"/>
</dbReference>